<dbReference type="InterPro" id="IPR013120">
    <property type="entry name" value="FAR_NAD-bd"/>
</dbReference>
<dbReference type="PANTHER" id="PTHR43439:SF2">
    <property type="entry name" value="ENZYME, PUTATIVE (JCVI)-RELATED"/>
    <property type="match status" value="1"/>
</dbReference>
<dbReference type="AlphaFoldDB" id="A0A1X6MK14"/>
<organism evidence="4 5">
    <name type="scientific">Postia placenta MAD-698-R-SB12</name>
    <dbReference type="NCBI Taxonomy" id="670580"/>
    <lineage>
        <taxon>Eukaryota</taxon>
        <taxon>Fungi</taxon>
        <taxon>Dikarya</taxon>
        <taxon>Basidiomycota</taxon>
        <taxon>Agaricomycotina</taxon>
        <taxon>Agaricomycetes</taxon>
        <taxon>Polyporales</taxon>
        <taxon>Adustoporiaceae</taxon>
        <taxon>Rhodonia</taxon>
    </lineage>
</organism>
<evidence type="ECO:0000259" key="3">
    <source>
        <dbReference type="Pfam" id="PF07993"/>
    </source>
</evidence>
<dbReference type="InterPro" id="IPR051414">
    <property type="entry name" value="Adenylate-forming_Reductase"/>
</dbReference>
<dbReference type="STRING" id="670580.A0A1X6MK14"/>
<dbReference type="EMBL" id="KZ110612">
    <property type="protein sequence ID" value="OSX56658.1"/>
    <property type="molecule type" value="Genomic_DNA"/>
</dbReference>
<proteinExistence type="predicted"/>
<evidence type="ECO:0000256" key="1">
    <source>
        <dbReference type="ARBA" id="ARBA00022450"/>
    </source>
</evidence>
<keyword evidence="5" id="KW-1185">Reference proteome</keyword>
<evidence type="ECO:0000313" key="4">
    <source>
        <dbReference type="EMBL" id="OSX56658.1"/>
    </source>
</evidence>
<protein>
    <recommendedName>
        <fullName evidence="3">Thioester reductase (TE) domain-containing protein</fullName>
    </recommendedName>
</protein>
<name>A0A1X6MK14_9APHY</name>
<dbReference type="PANTHER" id="PTHR43439">
    <property type="entry name" value="PHENYLACETATE-COENZYME A LIGASE"/>
    <property type="match status" value="1"/>
</dbReference>
<keyword evidence="1" id="KW-0596">Phosphopantetheine</keyword>
<accession>A0A1X6MK14</accession>
<evidence type="ECO:0000256" key="2">
    <source>
        <dbReference type="ARBA" id="ARBA00022553"/>
    </source>
</evidence>
<dbReference type="RefSeq" id="XP_024333452.1">
    <property type="nucleotide sequence ID" value="XM_024488322.1"/>
</dbReference>
<dbReference type="OrthoDB" id="2499931at2759"/>
<dbReference type="Proteomes" id="UP000194127">
    <property type="component" value="Unassembled WGS sequence"/>
</dbReference>
<reference evidence="4 5" key="1">
    <citation type="submission" date="2017-04" db="EMBL/GenBank/DDBJ databases">
        <title>Genome Sequence of the Model Brown-Rot Fungus Postia placenta SB12.</title>
        <authorList>
            <consortium name="DOE Joint Genome Institute"/>
            <person name="Gaskell J."/>
            <person name="Kersten P."/>
            <person name="Larrondo L.F."/>
            <person name="Canessa P."/>
            <person name="Martinez D."/>
            <person name="Hibbett D."/>
            <person name="Schmoll M."/>
            <person name="Kubicek C.P."/>
            <person name="Martinez A.T."/>
            <person name="Yadav J."/>
            <person name="Master E."/>
            <person name="Magnuson J.K."/>
            <person name="James T."/>
            <person name="Yaver D."/>
            <person name="Berka R."/>
            <person name="Labutti K."/>
            <person name="Lipzen A."/>
            <person name="Aerts A."/>
            <person name="Barry K."/>
            <person name="Henrissat B."/>
            <person name="Blanchette R."/>
            <person name="Grigoriev I."/>
            <person name="Cullen D."/>
        </authorList>
    </citation>
    <scope>NUCLEOTIDE SEQUENCE [LARGE SCALE GENOMIC DNA]</scope>
    <source>
        <strain evidence="4 5">MAD-698-R-SB12</strain>
    </source>
</reference>
<dbReference type="Pfam" id="PF07993">
    <property type="entry name" value="NAD_binding_4"/>
    <property type="match status" value="1"/>
</dbReference>
<gene>
    <name evidence="4" type="ORF">POSPLADRAFT_1175049</name>
</gene>
<keyword evidence="2" id="KW-0597">Phosphoprotein</keyword>
<dbReference type="SUPFAM" id="SSF51735">
    <property type="entry name" value="NAD(P)-binding Rossmann-fold domains"/>
    <property type="match status" value="1"/>
</dbReference>
<feature type="domain" description="Thioester reductase (TE)" evidence="3">
    <location>
        <begin position="52"/>
        <end position="311"/>
    </location>
</feature>
<evidence type="ECO:0000313" key="5">
    <source>
        <dbReference type="Proteomes" id="UP000194127"/>
    </source>
</evidence>
<dbReference type="InterPro" id="IPR036291">
    <property type="entry name" value="NAD(P)-bd_dom_sf"/>
</dbReference>
<dbReference type="Gene3D" id="3.40.50.720">
    <property type="entry name" value="NAD(P)-binding Rossmann-like Domain"/>
    <property type="match status" value="1"/>
</dbReference>
<sequence length="455" mass="50155">MATTTETIVPLSPVDMMRAMAAKYSTDFPIHIGETVIHGSTASRLGRDVVLVTGTTGSLGCHLLETLVSAQDVGRIYALNRAAKDNMPLRERQALGLIERGIDTKILDSSKVVLLEGDLTKPDWGLHTETFLEVHHSVTHIIHNAWRVDMNAKLPGFEPVIRGLRSLIDFALTSPLPSPPRLMFTSSMVIMLSAFSARLHFFGFEVTDRCPTDGPRDRVVPEAPVPPELALMSGYSQSKWVAEQILQNAGARTALDPLVCRVGQVSGGPSGDWAPNEWYPVMVQSATQVGCFPEDPRPVNIIPFDIAATAIADFRKASNANHTVHLIHPRPVPWDSIASVIASELGVPLVPYEEWLGRVEAAARSLPQLTPTERKARMRALRAILLIPYFRSLQRTTTSSYSALNWPDPDVALAKQASPTLDDPNLRQLGPEDVRKWLAYWRKVGLLPSDRQARL</sequence>
<dbReference type="GeneID" id="36333271"/>